<dbReference type="RefSeq" id="WP_163967009.1">
    <property type="nucleotide sequence ID" value="NZ_JAAIVB010000068.1"/>
</dbReference>
<evidence type="ECO:0000313" key="1">
    <source>
        <dbReference type="EMBL" id="NEX63286.1"/>
    </source>
</evidence>
<dbReference type="Proteomes" id="UP000482155">
    <property type="component" value="Unassembled WGS sequence"/>
</dbReference>
<name>A0A6B3SWF7_9BURK</name>
<keyword evidence="2" id="KW-1185">Reference proteome</keyword>
<evidence type="ECO:0000313" key="2">
    <source>
        <dbReference type="Proteomes" id="UP000482155"/>
    </source>
</evidence>
<comment type="caution">
    <text evidence="1">The sequence shown here is derived from an EMBL/GenBank/DDBJ whole genome shotgun (WGS) entry which is preliminary data.</text>
</comment>
<accession>A0A6B3SWF7</accession>
<dbReference type="EMBL" id="JAAIVB010000068">
    <property type="protein sequence ID" value="NEX63286.1"/>
    <property type="molecule type" value="Genomic_DNA"/>
</dbReference>
<reference evidence="1 2" key="1">
    <citation type="submission" date="2020-02" db="EMBL/GenBank/DDBJ databases">
        <authorList>
            <person name="Kim M.K."/>
        </authorList>
    </citation>
    <scope>NUCLEOTIDE SEQUENCE [LARGE SCALE GENOMIC DNA]</scope>
    <source>
        <strain evidence="1 2">17J57-3</strain>
    </source>
</reference>
<organism evidence="1 2">
    <name type="scientific">Noviherbaspirillum galbum</name>
    <dbReference type="NCBI Taxonomy" id="2709383"/>
    <lineage>
        <taxon>Bacteria</taxon>
        <taxon>Pseudomonadati</taxon>
        <taxon>Pseudomonadota</taxon>
        <taxon>Betaproteobacteria</taxon>
        <taxon>Burkholderiales</taxon>
        <taxon>Oxalobacteraceae</taxon>
        <taxon>Noviherbaspirillum</taxon>
    </lineage>
</organism>
<proteinExistence type="predicted"/>
<protein>
    <submittedName>
        <fullName evidence="1">Uncharacterized protein</fullName>
    </submittedName>
</protein>
<gene>
    <name evidence="1" type="ORF">G3574_19560</name>
</gene>
<dbReference type="AlphaFoldDB" id="A0A6B3SWF7"/>
<sequence length="74" mass="8672">MKWYYEWRLKRVRLQIAILEQTTTARLVEDYTGRSRLRVLQRMAESLERRLSRTPVAVPITSPAKPAEQLAADS</sequence>